<evidence type="ECO:0000256" key="1">
    <source>
        <dbReference type="SAM" id="Phobius"/>
    </source>
</evidence>
<dbReference type="EMBL" id="BAABKP010000001">
    <property type="protein sequence ID" value="GAA4787044.1"/>
    <property type="molecule type" value="Genomic_DNA"/>
</dbReference>
<sequence length="239" mass="26283">MLNRAHFSLVDDDADALVLVSNQVAEQTNISTAEMGSENYGRTVLSLPPDQLTSLPFLPLADTVSLPQNISCSCSAEELAVLAGNINEAYKDEGLTSRFYAYRDAPRTYTLTQWAVTLNQNLPFFLPLLVLLVLAVAANAALWKLLRPSYRLQSFYGAHWVVLLLRYLFFVGLAFTLPLYLGFDLVDRLLRSNGGYSAPPWPAGGGALMPLALLSFLLLVAAPGILSIYRLSRKERIGD</sequence>
<keyword evidence="3" id="KW-1185">Reference proteome</keyword>
<feature type="transmembrane region" description="Helical" evidence="1">
    <location>
        <begin position="124"/>
        <end position="146"/>
    </location>
</feature>
<gene>
    <name evidence="2" type="ORF">GCM10023352_00700</name>
</gene>
<accession>A0ABP9AXE5</accession>
<keyword evidence="1" id="KW-0472">Membrane</keyword>
<keyword evidence="1" id="KW-1133">Transmembrane helix</keyword>
<protein>
    <submittedName>
        <fullName evidence="2">Uncharacterized protein</fullName>
    </submittedName>
</protein>
<dbReference type="Proteomes" id="UP001500187">
    <property type="component" value="Unassembled WGS sequence"/>
</dbReference>
<evidence type="ECO:0000313" key="2">
    <source>
        <dbReference type="EMBL" id="GAA4787044.1"/>
    </source>
</evidence>
<reference evidence="3" key="1">
    <citation type="journal article" date="2019" name="Int. J. Syst. Evol. Microbiol.">
        <title>The Global Catalogue of Microorganisms (GCM) 10K type strain sequencing project: providing services to taxonomists for standard genome sequencing and annotation.</title>
        <authorList>
            <consortium name="The Broad Institute Genomics Platform"/>
            <consortium name="The Broad Institute Genome Sequencing Center for Infectious Disease"/>
            <person name="Wu L."/>
            <person name="Ma J."/>
        </authorList>
    </citation>
    <scope>NUCLEOTIDE SEQUENCE [LARGE SCALE GENOMIC DNA]</scope>
    <source>
        <strain evidence="3">JCM 18541</strain>
    </source>
</reference>
<evidence type="ECO:0000313" key="3">
    <source>
        <dbReference type="Proteomes" id="UP001500187"/>
    </source>
</evidence>
<keyword evidence="1" id="KW-0812">Transmembrane</keyword>
<organism evidence="2 3">
    <name type="scientific">Rothia endophytica</name>
    <dbReference type="NCBI Taxonomy" id="1324766"/>
    <lineage>
        <taxon>Bacteria</taxon>
        <taxon>Bacillati</taxon>
        <taxon>Actinomycetota</taxon>
        <taxon>Actinomycetes</taxon>
        <taxon>Micrococcales</taxon>
        <taxon>Micrococcaceae</taxon>
        <taxon>Rothia</taxon>
    </lineage>
</organism>
<name>A0ABP9AXE5_9MICC</name>
<proteinExistence type="predicted"/>
<feature type="transmembrane region" description="Helical" evidence="1">
    <location>
        <begin position="158"/>
        <end position="181"/>
    </location>
</feature>
<feature type="transmembrane region" description="Helical" evidence="1">
    <location>
        <begin position="201"/>
        <end position="226"/>
    </location>
</feature>
<comment type="caution">
    <text evidence="2">The sequence shown here is derived from an EMBL/GenBank/DDBJ whole genome shotgun (WGS) entry which is preliminary data.</text>
</comment>